<keyword evidence="3" id="KW-1185">Reference proteome</keyword>
<evidence type="ECO:0000313" key="2">
    <source>
        <dbReference type="EMBL" id="MDD1007289.1"/>
    </source>
</evidence>
<dbReference type="Proteomes" id="UP001148185">
    <property type="component" value="Unassembled WGS sequence"/>
</dbReference>
<protein>
    <submittedName>
        <fullName evidence="2">Uncharacterized protein</fullName>
    </submittedName>
</protein>
<organism evidence="2 3">
    <name type="scientific">Pseudomonas shahriarae</name>
    <dbReference type="NCBI Taxonomy" id="2745512"/>
    <lineage>
        <taxon>Bacteria</taxon>
        <taxon>Pseudomonadati</taxon>
        <taxon>Pseudomonadota</taxon>
        <taxon>Gammaproteobacteria</taxon>
        <taxon>Pseudomonadales</taxon>
        <taxon>Pseudomonadaceae</taxon>
        <taxon>Pseudomonas</taxon>
    </lineage>
</organism>
<name>A0A9X4BZN1_9PSED</name>
<comment type="caution">
    <text evidence="2">The sequence shown here is derived from an EMBL/GenBank/DDBJ whole genome shotgun (WGS) entry which is preliminary data.</text>
</comment>
<gene>
    <name evidence="2" type="ORF">M5G27_07315</name>
</gene>
<evidence type="ECO:0000256" key="1">
    <source>
        <dbReference type="SAM" id="MobiDB-lite"/>
    </source>
</evidence>
<feature type="compositionally biased region" description="Basic residues" evidence="1">
    <location>
        <begin position="35"/>
        <end position="45"/>
    </location>
</feature>
<dbReference type="EMBL" id="JAMDHA010000006">
    <property type="protein sequence ID" value="MDD1007289.1"/>
    <property type="molecule type" value="Genomic_DNA"/>
</dbReference>
<reference evidence="2 3" key="1">
    <citation type="submission" date="2022-05" db="EMBL/GenBank/DDBJ databases">
        <title>Novel Pseudomonas spp. Isolated from a Rainbow Trout Aquaculture Facility.</title>
        <authorList>
            <person name="Testerman T."/>
            <person name="Graf J."/>
        </authorList>
    </citation>
    <scope>NUCLEOTIDE SEQUENCE [LARGE SCALE GENOMIC DNA]</scope>
    <source>
        <strain evidence="2 3">ID1042</strain>
    </source>
</reference>
<dbReference type="AlphaFoldDB" id="A0A9X4BZN1"/>
<feature type="compositionally biased region" description="Polar residues" evidence="1">
    <location>
        <begin position="17"/>
        <end position="28"/>
    </location>
</feature>
<proteinExistence type="predicted"/>
<dbReference type="RefSeq" id="WP_273875765.1">
    <property type="nucleotide sequence ID" value="NZ_JAMDHA010000006.1"/>
</dbReference>
<evidence type="ECO:0000313" key="3">
    <source>
        <dbReference type="Proteomes" id="UP001148185"/>
    </source>
</evidence>
<sequence length="187" mass="20533">MQSATPFVLHLAPGTAAANQDSDNTQDVPQDKPKPKAKRGPKPKVKPNPQAHLIHMAMANGLSFIDDAVMAGLYIAVGDSGGKLNVRPRDVRKVICFNVISTAELVARLRTLTGDPICERTARYLAAAARLAIGGIERHFHRNPTLLKRLQAQCDRTQRVDEGWPDLDDVAASYSLAQWEWQEFNAA</sequence>
<accession>A0A9X4BZN1</accession>
<feature type="region of interest" description="Disordered" evidence="1">
    <location>
        <begin position="12"/>
        <end position="48"/>
    </location>
</feature>